<name>A0A485AEB5_RAOPL</name>
<sequence>MANKESLMTKIKKTTPLALALMFALCPTVSMAQTRHRSPAAE</sequence>
<evidence type="ECO:0000313" key="2">
    <source>
        <dbReference type="EMBL" id="VFS59252.1"/>
    </source>
</evidence>
<keyword evidence="1" id="KW-0732">Signal</keyword>
<dbReference type="AlphaFoldDB" id="A0A485AEB5"/>
<protein>
    <submittedName>
        <fullName evidence="2">Uncharacterized protein</fullName>
    </submittedName>
</protein>
<accession>A0A485AEB5</accession>
<proteinExistence type="predicted"/>
<evidence type="ECO:0000256" key="1">
    <source>
        <dbReference type="SAM" id="SignalP"/>
    </source>
</evidence>
<reference evidence="2 3" key="1">
    <citation type="submission" date="2019-03" db="EMBL/GenBank/DDBJ databases">
        <authorList>
            <consortium name="Pathogen Informatics"/>
        </authorList>
    </citation>
    <scope>NUCLEOTIDE SEQUENCE [LARGE SCALE GENOMIC DNA]</scope>
    <source>
        <strain evidence="2 3">NCTC12998</strain>
    </source>
</reference>
<gene>
    <name evidence="2" type="ORF">NCTC12998_00998</name>
</gene>
<evidence type="ECO:0000313" key="3">
    <source>
        <dbReference type="Proteomes" id="UP000345637"/>
    </source>
</evidence>
<feature type="chain" id="PRO_5019808824" evidence="1">
    <location>
        <begin position="33"/>
        <end position="42"/>
    </location>
</feature>
<feature type="signal peptide" evidence="1">
    <location>
        <begin position="1"/>
        <end position="32"/>
    </location>
</feature>
<organism evidence="2 3">
    <name type="scientific">Raoultella planticola</name>
    <name type="common">Klebsiella planticola</name>
    <dbReference type="NCBI Taxonomy" id="575"/>
    <lineage>
        <taxon>Bacteria</taxon>
        <taxon>Pseudomonadati</taxon>
        <taxon>Pseudomonadota</taxon>
        <taxon>Gammaproteobacteria</taxon>
        <taxon>Enterobacterales</taxon>
        <taxon>Enterobacteriaceae</taxon>
        <taxon>Klebsiella/Raoultella group</taxon>
        <taxon>Raoultella</taxon>
    </lineage>
</organism>
<dbReference type="EMBL" id="CAADJE010000013">
    <property type="protein sequence ID" value="VFS59252.1"/>
    <property type="molecule type" value="Genomic_DNA"/>
</dbReference>
<dbReference type="Proteomes" id="UP000345637">
    <property type="component" value="Unassembled WGS sequence"/>
</dbReference>